<proteinExistence type="predicted"/>
<protein>
    <submittedName>
        <fullName evidence="1">Uncharacterized protein</fullName>
    </submittedName>
</protein>
<evidence type="ECO:0000313" key="1">
    <source>
        <dbReference type="EMBL" id="RXK41036.1"/>
    </source>
</evidence>
<accession>A0A4Q1BST6</accession>
<gene>
    <name evidence="1" type="ORF">M231_01667</name>
</gene>
<dbReference type="InParanoid" id="A0A4Q1BST6"/>
<dbReference type="Proteomes" id="UP000289152">
    <property type="component" value="Unassembled WGS sequence"/>
</dbReference>
<comment type="caution">
    <text evidence="1">The sequence shown here is derived from an EMBL/GenBank/DDBJ whole genome shotgun (WGS) entry which is preliminary data.</text>
</comment>
<reference evidence="1 2" key="1">
    <citation type="submission" date="2016-06" db="EMBL/GenBank/DDBJ databases">
        <title>Evolution of pathogenesis and genome organization in the Tremellales.</title>
        <authorList>
            <person name="Cuomo C."/>
            <person name="Litvintseva A."/>
            <person name="Heitman J."/>
            <person name="Chen Y."/>
            <person name="Sun S."/>
            <person name="Springer D."/>
            <person name="Dromer F."/>
            <person name="Young S."/>
            <person name="Zeng Q."/>
            <person name="Chapman S."/>
            <person name="Gujja S."/>
            <person name="Saif S."/>
            <person name="Birren B."/>
        </authorList>
    </citation>
    <scope>NUCLEOTIDE SEQUENCE [LARGE SCALE GENOMIC DNA]</scope>
    <source>
        <strain evidence="1 2">ATCC 28783</strain>
    </source>
</reference>
<dbReference type="AlphaFoldDB" id="A0A4Q1BST6"/>
<evidence type="ECO:0000313" key="2">
    <source>
        <dbReference type="Proteomes" id="UP000289152"/>
    </source>
</evidence>
<keyword evidence="2" id="KW-1185">Reference proteome</keyword>
<organism evidence="1 2">
    <name type="scientific">Tremella mesenterica</name>
    <name type="common">Jelly fungus</name>
    <dbReference type="NCBI Taxonomy" id="5217"/>
    <lineage>
        <taxon>Eukaryota</taxon>
        <taxon>Fungi</taxon>
        <taxon>Dikarya</taxon>
        <taxon>Basidiomycota</taxon>
        <taxon>Agaricomycotina</taxon>
        <taxon>Tremellomycetes</taxon>
        <taxon>Tremellales</taxon>
        <taxon>Tremellaceae</taxon>
        <taxon>Tremella</taxon>
    </lineage>
</organism>
<dbReference type="EMBL" id="SDIL01000012">
    <property type="protein sequence ID" value="RXK41036.1"/>
    <property type="molecule type" value="Genomic_DNA"/>
</dbReference>
<name>A0A4Q1BST6_TREME</name>
<sequence length="171" mass="19359">MLGLILSKDLNILLSDFRRNPYTPSYAIPDPISPSIREAAQSIGPNWGYKTCEKVFDFDGGWVEEIDEIRRIAYHEPKEEQDKLRWFMGYRKACQIILSALPPAIAELPGVQCDLGLESRVMYDLKLVVLALEELMDRIKTVTEGGKVNMSDEEIAEAALYHGGFNEDYDG</sequence>